<dbReference type="PROSITE" id="PS51733">
    <property type="entry name" value="BPL_LPL_CATALYTIC"/>
    <property type="match status" value="1"/>
</dbReference>
<dbReference type="CDD" id="cd16442">
    <property type="entry name" value="BPL"/>
    <property type="match status" value="1"/>
</dbReference>
<proteinExistence type="predicted"/>
<dbReference type="Proteomes" id="UP000236634">
    <property type="component" value="Unassembled WGS sequence"/>
</dbReference>
<evidence type="ECO:0000313" key="4">
    <source>
        <dbReference type="Proteomes" id="UP000236634"/>
    </source>
</evidence>
<keyword evidence="1 3" id="KW-0436">Ligase</keyword>
<dbReference type="PANTHER" id="PTHR12835:SF5">
    <property type="entry name" value="BIOTIN--PROTEIN LIGASE"/>
    <property type="match status" value="1"/>
</dbReference>
<gene>
    <name evidence="3" type="ORF">BFS16_04500</name>
</gene>
<evidence type="ECO:0000256" key="1">
    <source>
        <dbReference type="ARBA" id="ARBA00022598"/>
    </source>
</evidence>
<dbReference type="RefSeq" id="WP_103002945.1">
    <property type="nucleotide sequence ID" value="NZ_NBAX01000003.1"/>
</dbReference>
<dbReference type="AlphaFoldDB" id="A0A2K0XM59"/>
<sequence length="250" mass="28632">MMTRKLIQLDTIGSTNVYLSEHASMFQEDMVVVVADYQTSGKGQGQHSWESESGKNLLFSILIHPHHVPIHRQFLLSMAGALSIKRVLDEYVDDISLKWPNDIYWRDSKLCGTLIENTVDSQGIKNSIFGIGLNVNQARFLSDAPNPISLFQILKHEVNREKLLGRLIDSFARQIDLLSVDPQKYVVKPYHESLYRKGEAHLYQDSNGIFMAILEGVNEQGQLLLRDEQGHLRTYSFKEVAFIHTKKKNY</sequence>
<dbReference type="GO" id="GO:0005737">
    <property type="term" value="C:cytoplasm"/>
    <property type="evidence" value="ECO:0007669"/>
    <property type="project" value="TreeGrafter"/>
</dbReference>
<evidence type="ECO:0000313" key="3">
    <source>
        <dbReference type="EMBL" id="PNP95625.1"/>
    </source>
</evidence>
<dbReference type="Gene3D" id="3.30.930.10">
    <property type="entry name" value="Bira Bifunctional Protein, Domain 2"/>
    <property type="match status" value="1"/>
</dbReference>
<evidence type="ECO:0000259" key="2">
    <source>
        <dbReference type="PROSITE" id="PS51733"/>
    </source>
</evidence>
<dbReference type="GO" id="GO:0004077">
    <property type="term" value="F:biotin--[biotin carboxyl-carrier protein] ligase activity"/>
    <property type="evidence" value="ECO:0007669"/>
    <property type="project" value="InterPro"/>
</dbReference>
<protein>
    <submittedName>
        <fullName evidence="3">Biotin--[acetyl-CoA-carboxylase] ligase</fullName>
    </submittedName>
</protein>
<dbReference type="InterPro" id="IPR004143">
    <property type="entry name" value="BPL_LPL_catalytic"/>
</dbReference>
<comment type="caution">
    <text evidence="3">The sequence shown here is derived from an EMBL/GenBank/DDBJ whole genome shotgun (WGS) entry which is preliminary data.</text>
</comment>
<dbReference type="Pfam" id="PF03099">
    <property type="entry name" value="BPL_LplA_LipB"/>
    <property type="match status" value="1"/>
</dbReference>
<reference evidence="3 4" key="1">
    <citation type="submission" date="2017-03" db="EMBL/GenBank/DDBJ databases">
        <authorList>
            <person name="Afonso C.L."/>
            <person name="Miller P.J."/>
            <person name="Scott M.A."/>
            <person name="Spackman E."/>
            <person name="Goraichik I."/>
            <person name="Dimitrov K.M."/>
            <person name="Suarez D.L."/>
            <person name="Swayne D.E."/>
        </authorList>
    </citation>
    <scope>NUCLEOTIDE SEQUENCE [LARGE SCALE GENOMIC DNA]</scope>
    <source>
        <strain evidence="3 4">DNF00076</strain>
    </source>
</reference>
<dbReference type="InterPro" id="IPR004408">
    <property type="entry name" value="Biotin_CoA_COase_ligase"/>
</dbReference>
<feature type="domain" description="BPL/LPL catalytic" evidence="2">
    <location>
        <begin position="1"/>
        <end position="179"/>
    </location>
</feature>
<dbReference type="NCBIfam" id="TIGR00121">
    <property type="entry name" value="birA_ligase"/>
    <property type="match status" value="1"/>
</dbReference>
<dbReference type="SUPFAM" id="SSF55681">
    <property type="entry name" value="Class II aaRS and biotin synthetases"/>
    <property type="match status" value="1"/>
</dbReference>
<name>A0A2K0XM59_9BACT</name>
<dbReference type="InterPro" id="IPR045864">
    <property type="entry name" value="aa-tRNA-synth_II/BPL/LPL"/>
</dbReference>
<dbReference type="EMBL" id="NBAX01000003">
    <property type="protein sequence ID" value="PNP95625.1"/>
    <property type="molecule type" value="Genomic_DNA"/>
</dbReference>
<accession>A0A2K0XM59</accession>
<dbReference type="PANTHER" id="PTHR12835">
    <property type="entry name" value="BIOTIN PROTEIN LIGASE"/>
    <property type="match status" value="1"/>
</dbReference>
<organism evidence="3 4">
    <name type="scientific">Hoylesella timonensis</name>
    <dbReference type="NCBI Taxonomy" id="386414"/>
    <lineage>
        <taxon>Bacteria</taxon>
        <taxon>Pseudomonadati</taxon>
        <taxon>Bacteroidota</taxon>
        <taxon>Bacteroidia</taxon>
        <taxon>Bacteroidales</taxon>
        <taxon>Prevotellaceae</taxon>
        <taxon>Hoylesella</taxon>
    </lineage>
</organism>